<comment type="caution">
    <text evidence="1">The sequence shown here is derived from an EMBL/GenBank/DDBJ whole genome shotgun (WGS) entry which is preliminary data.</text>
</comment>
<accession>A0A818XTM2</accession>
<protein>
    <submittedName>
        <fullName evidence="1">Uncharacterized protein</fullName>
    </submittedName>
</protein>
<name>A0A818XTM2_9BILA</name>
<evidence type="ECO:0000313" key="1">
    <source>
        <dbReference type="EMBL" id="CAF3743690.1"/>
    </source>
</evidence>
<sequence>MASLVQVHIDKLSVTKTTWGEQCSNAININGGDLETAKKLHIEIF</sequence>
<organism evidence="1 2">
    <name type="scientific">Rotaria socialis</name>
    <dbReference type="NCBI Taxonomy" id="392032"/>
    <lineage>
        <taxon>Eukaryota</taxon>
        <taxon>Metazoa</taxon>
        <taxon>Spiralia</taxon>
        <taxon>Gnathifera</taxon>
        <taxon>Rotifera</taxon>
        <taxon>Eurotatoria</taxon>
        <taxon>Bdelloidea</taxon>
        <taxon>Philodinida</taxon>
        <taxon>Philodinidae</taxon>
        <taxon>Rotaria</taxon>
    </lineage>
</organism>
<dbReference type="EMBL" id="CAJNYV010005455">
    <property type="protein sequence ID" value="CAF3743690.1"/>
    <property type="molecule type" value="Genomic_DNA"/>
</dbReference>
<feature type="non-terminal residue" evidence="1">
    <location>
        <position position="1"/>
    </location>
</feature>
<gene>
    <name evidence="1" type="ORF">KIK155_LOCUS29299</name>
</gene>
<feature type="non-terminal residue" evidence="1">
    <location>
        <position position="45"/>
    </location>
</feature>
<dbReference type="Proteomes" id="UP000663865">
    <property type="component" value="Unassembled WGS sequence"/>
</dbReference>
<evidence type="ECO:0000313" key="2">
    <source>
        <dbReference type="Proteomes" id="UP000663865"/>
    </source>
</evidence>
<proteinExistence type="predicted"/>
<dbReference type="AlphaFoldDB" id="A0A818XTM2"/>
<reference evidence="1" key="1">
    <citation type="submission" date="2021-02" db="EMBL/GenBank/DDBJ databases">
        <authorList>
            <person name="Nowell W R."/>
        </authorList>
    </citation>
    <scope>NUCLEOTIDE SEQUENCE</scope>
</reference>